<dbReference type="PROSITE" id="PS00018">
    <property type="entry name" value="EF_HAND_1"/>
    <property type="match status" value="1"/>
</dbReference>
<accession>A0AA88Y6C1</accession>
<dbReference type="Proteomes" id="UP001186944">
    <property type="component" value="Unassembled WGS sequence"/>
</dbReference>
<proteinExistence type="predicted"/>
<dbReference type="GO" id="GO:0005509">
    <property type="term" value="F:calcium ion binding"/>
    <property type="evidence" value="ECO:0007669"/>
    <property type="project" value="InterPro"/>
</dbReference>
<dbReference type="SUPFAM" id="SSF52047">
    <property type="entry name" value="RNI-like"/>
    <property type="match status" value="1"/>
</dbReference>
<dbReference type="SUPFAM" id="SSF47473">
    <property type="entry name" value="EF-hand"/>
    <property type="match status" value="1"/>
</dbReference>
<name>A0AA88Y6C1_PINIB</name>
<dbReference type="InterPro" id="IPR011992">
    <property type="entry name" value="EF-hand-dom_pair"/>
</dbReference>
<evidence type="ECO:0000313" key="5">
    <source>
        <dbReference type="Proteomes" id="UP001186944"/>
    </source>
</evidence>
<dbReference type="PANTHER" id="PTHR24114">
    <property type="entry name" value="LEUCINE RICH REPEAT FAMILY PROTEIN"/>
    <property type="match status" value="1"/>
</dbReference>
<evidence type="ECO:0000259" key="3">
    <source>
        <dbReference type="PROSITE" id="PS50222"/>
    </source>
</evidence>
<feature type="region of interest" description="Disordered" evidence="2">
    <location>
        <begin position="580"/>
        <end position="618"/>
    </location>
</feature>
<dbReference type="AlphaFoldDB" id="A0AA88Y6C1"/>
<keyword evidence="5" id="KW-1185">Reference proteome</keyword>
<dbReference type="InterPro" id="IPR002048">
    <property type="entry name" value="EF_hand_dom"/>
</dbReference>
<dbReference type="SMART" id="SM00368">
    <property type="entry name" value="LRR_RI"/>
    <property type="match status" value="7"/>
</dbReference>
<dbReference type="Pfam" id="PF13499">
    <property type="entry name" value="EF-hand_7"/>
    <property type="match status" value="1"/>
</dbReference>
<dbReference type="InterPro" id="IPR018247">
    <property type="entry name" value="EF_Hand_1_Ca_BS"/>
</dbReference>
<dbReference type="Gene3D" id="3.80.10.10">
    <property type="entry name" value="Ribonuclease Inhibitor"/>
    <property type="match status" value="1"/>
</dbReference>
<dbReference type="InterPro" id="IPR052394">
    <property type="entry name" value="LRR-containing"/>
</dbReference>
<protein>
    <recommendedName>
        <fullName evidence="3">EF-hand domain-containing protein</fullName>
    </recommendedName>
</protein>
<feature type="domain" description="EF-hand" evidence="3">
    <location>
        <begin position="484"/>
        <end position="519"/>
    </location>
</feature>
<dbReference type="Pfam" id="PF13516">
    <property type="entry name" value="LRR_6"/>
    <property type="match status" value="3"/>
</dbReference>
<evidence type="ECO:0000256" key="2">
    <source>
        <dbReference type="SAM" id="MobiDB-lite"/>
    </source>
</evidence>
<feature type="compositionally biased region" description="Basic and acidic residues" evidence="2">
    <location>
        <begin position="64"/>
        <end position="78"/>
    </location>
</feature>
<sequence length="618" mass="70235">MDVRLPHLAPSPHLDLAPSPTKGLYSRKATVISPIHEDYDDDNISHMINTHSRRNSESRGQQMYKEREKLKSRDESRNQRSRALSRNLSRASFKAPTRMGNRSKTNVETPIYEFDPEADYDFDFESDEDETPANFSNTIEVYKTTYLSNCKKLKVRPCSKVLLQFGKEHMSFCGLNLTKKEMKAVFITILNNVDIESVDISNNHLSVKEIGYTIDILRANKIIHTLVLQDCKLSGKPIEMLADFLKKSTVLQYLDLSYNGLNDNDAISVAEIIEQNESVRKLILAHNKLGECGAILGTALIENETLKELDLSWNHIRSKGAVGVALGLKKNIALLKLSLSWNGFGFEGSVALACALATNTTLTHLDLACNRIHPPALFELIKGLATNKSLRVLCLSHNPITAPMTSILLDRIKNFKQTQLAELDLKGVVVDKFFADILSEIREKRPMFTVYYDMALPVNKTAATTYDPTNIFNIDPIRILYFMKEHMRTIDLFLKLDKDGSNSLTRDEMLYAFEREGYPISEDALDTVMGYLDTNKDGSIDLLERWRKKSQKLELHSMTNMDNDHIPVFSTKSIIQKIRNRGIRNQDKTGTKANKQKPPPYEKKRTLDMRVRPGAQEE</sequence>
<organism evidence="4 5">
    <name type="scientific">Pinctada imbricata</name>
    <name type="common">Atlantic pearl-oyster</name>
    <name type="synonym">Pinctada martensii</name>
    <dbReference type="NCBI Taxonomy" id="66713"/>
    <lineage>
        <taxon>Eukaryota</taxon>
        <taxon>Metazoa</taxon>
        <taxon>Spiralia</taxon>
        <taxon>Lophotrochozoa</taxon>
        <taxon>Mollusca</taxon>
        <taxon>Bivalvia</taxon>
        <taxon>Autobranchia</taxon>
        <taxon>Pteriomorphia</taxon>
        <taxon>Pterioida</taxon>
        <taxon>Pterioidea</taxon>
        <taxon>Pteriidae</taxon>
        <taxon>Pinctada</taxon>
    </lineage>
</organism>
<feature type="region of interest" description="Disordered" evidence="2">
    <location>
        <begin position="50"/>
        <end position="103"/>
    </location>
</feature>
<keyword evidence="1" id="KW-0106">Calcium</keyword>
<evidence type="ECO:0000256" key="1">
    <source>
        <dbReference type="ARBA" id="ARBA00022837"/>
    </source>
</evidence>
<feature type="compositionally biased region" description="Low complexity" evidence="2">
    <location>
        <begin position="81"/>
        <end position="92"/>
    </location>
</feature>
<dbReference type="Gene3D" id="1.10.238.10">
    <property type="entry name" value="EF-hand"/>
    <property type="match status" value="1"/>
</dbReference>
<dbReference type="PROSITE" id="PS50222">
    <property type="entry name" value="EF_HAND_2"/>
    <property type="match status" value="1"/>
</dbReference>
<comment type="caution">
    <text evidence="4">The sequence shown here is derived from an EMBL/GenBank/DDBJ whole genome shotgun (WGS) entry which is preliminary data.</text>
</comment>
<reference evidence="4" key="1">
    <citation type="submission" date="2019-08" db="EMBL/GenBank/DDBJ databases">
        <title>The improved chromosome-level genome for the pearl oyster Pinctada fucata martensii using PacBio sequencing and Hi-C.</title>
        <authorList>
            <person name="Zheng Z."/>
        </authorList>
    </citation>
    <scope>NUCLEOTIDE SEQUENCE</scope>
    <source>
        <strain evidence="4">ZZ-2019</strain>
        <tissue evidence="4">Adductor muscle</tissue>
    </source>
</reference>
<dbReference type="EMBL" id="VSWD01000006">
    <property type="protein sequence ID" value="KAK3099263.1"/>
    <property type="molecule type" value="Genomic_DNA"/>
</dbReference>
<evidence type="ECO:0000313" key="4">
    <source>
        <dbReference type="EMBL" id="KAK3099263.1"/>
    </source>
</evidence>
<gene>
    <name evidence="4" type="ORF">FSP39_001818</name>
</gene>
<dbReference type="InterPro" id="IPR032675">
    <property type="entry name" value="LRR_dom_sf"/>
</dbReference>
<dbReference type="InterPro" id="IPR001611">
    <property type="entry name" value="Leu-rich_rpt"/>
</dbReference>
<dbReference type="CDD" id="cd00051">
    <property type="entry name" value="EFh"/>
    <property type="match status" value="1"/>
</dbReference>
<dbReference type="PANTHER" id="PTHR24114:SF50">
    <property type="entry name" value="RNI-LIKE PROTEIN"/>
    <property type="match status" value="1"/>
</dbReference>
<feature type="compositionally biased region" description="Basic and acidic residues" evidence="2">
    <location>
        <begin position="600"/>
        <end position="611"/>
    </location>
</feature>